<keyword evidence="1" id="KW-0732">Signal</keyword>
<dbReference type="RefSeq" id="WP_149611943.1">
    <property type="nucleotide sequence ID" value="NZ_VTUX01000006.1"/>
</dbReference>
<dbReference type="EMBL" id="VTUX01000006">
    <property type="protein sequence ID" value="KAA1190044.1"/>
    <property type="molecule type" value="Genomic_DNA"/>
</dbReference>
<feature type="chain" id="PRO_5022877695" description="Ysc84 actin-binding domain-containing protein" evidence="1">
    <location>
        <begin position="23"/>
        <end position="189"/>
    </location>
</feature>
<organism evidence="3 4">
    <name type="scientific">Pseudohalioglobus sediminis</name>
    <dbReference type="NCBI Taxonomy" id="2606449"/>
    <lineage>
        <taxon>Bacteria</taxon>
        <taxon>Pseudomonadati</taxon>
        <taxon>Pseudomonadota</taxon>
        <taxon>Gammaproteobacteria</taxon>
        <taxon>Cellvibrionales</taxon>
        <taxon>Halieaceae</taxon>
        <taxon>Pseudohalioglobus</taxon>
    </lineage>
</organism>
<evidence type="ECO:0000256" key="1">
    <source>
        <dbReference type="SAM" id="SignalP"/>
    </source>
</evidence>
<proteinExistence type="predicted"/>
<name>A0A5B0WSP7_9GAMM</name>
<feature type="domain" description="Ysc84 actin-binding" evidence="2">
    <location>
        <begin position="84"/>
        <end position="161"/>
    </location>
</feature>
<dbReference type="InterPro" id="IPR007461">
    <property type="entry name" value="Ysc84_actin-binding"/>
</dbReference>
<accession>A0A5B0WSP7</accession>
<protein>
    <recommendedName>
        <fullName evidence="2">Ysc84 actin-binding domain-containing protein</fullName>
    </recommendedName>
</protein>
<comment type="caution">
    <text evidence="3">The sequence shown here is derived from an EMBL/GenBank/DDBJ whole genome shotgun (WGS) entry which is preliminary data.</text>
</comment>
<feature type="signal peptide" evidence="1">
    <location>
        <begin position="1"/>
        <end position="22"/>
    </location>
</feature>
<dbReference type="Pfam" id="PF04366">
    <property type="entry name" value="Ysc84"/>
    <property type="match status" value="1"/>
</dbReference>
<reference evidence="3 4" key="1">
    <citation type="submission" date="2019-09" db="EMBL/GenBank/DDBJ databases">
        <authorList>
            <person name="Chen X.-Y."/>
        </authorList>
    </citation>
    <scope>NUCLEOTIDE SEQUENCE [LARGE SCALE GENOMIC DNA]</scope>
    <source>
        <strain evidence="3 4">NY5</strain>
    </source>
</reference>
<dbReference type="AlphaFoldDB" id="A0A5B0WSP7"/>
<dbReference type="Proteomes" id="UP000323708">
    <property type="component" value="Unassembled WGS sequence"/>
</dbReference>
<sequence>MTKLIKTLLASTLLLAFHSAQADEYADTRKTFYNAGESAAFFDSAYGYALFPTIGKGGMGIGGAHGSGRVYANGKHIGNTKMTQLSIGWQLGGQAYSQIIFFEDARALEDFTSGNFEFGAQATAVAITASAGAQATTGGGAQAGAAGGKNDANTVSGGYRKGMAVFTVAKGGLMYEAAIAGQKYSFTPL</sequence>
<gene>
    <name evidence="3" type="ORF">F0M18_13330</name>
</gene>
<evidence type="ECO:0000313" key="4">
    <source>
        <dbReference type="Proteomes" id="UP000323708"/>
    </source>
</evidence>
<keyword evidence="4" id="KW-1185">Reference proteome</keyword>
<evidence type="ECO:0000259" key="2">
    <source>
        <dbReference type="Pfam" id="PF04366"/>
    </source>
</evidence>
<evidence type="ECO:0000313" key="3">
    <source>
        <dbReference type="EMBL" id="KAA1190044.1"/>
    </source>
</evidence>